<evidence type="ECO:0000313" key="1">
    <source>
        <dbReference type="EMBL" id="MEY8632241.1"/>
    </source>
</evidence>
<gene>
    <name evidence="1" type="ORF">AALG99_01670</name>
</gene>
<accession>A0ABV4DDB2</accession>
<name>A0ABV4DDB2_9FIRM</name>
<comment type="caution">
    <text evidence="1">The sequence shown here is derived from an EMBL/GenBank/DDBJ whole genome shotgun (WGS) entry which is preliminary data.</text>
</comment>
<reference evidence="1 2" key="1">
    <citation type="submission" date="2024-03" db="EMBL/GenBank/DDBJ databases">
        <title>Mouse gut bacterial collection (mGBC) of GemPharmatech.</title>
        <authorList>
            <person name="He Y."/>
            <person name="Dong L."/>
            <person name="Wu D."/>
            <person name="Gao X."/>
            <person name="Lin Z."/>
        </authorList>
    </citation>
    <scope>NUCLEOTIDE SEQUENCE [LARGE SCALE GENOMIC DNA]</scope>
    <source>
        <strain evidence="1 2">32-10</strain>
    </source>
</reference>
<evidence type="ECO:0000313" key="2">
    <source>
        <dbReference type="Proteomes" id="UP001565219"/>
    </source>
</evidence>
<dbReference type="EMBL" id="JBCLTR010000001">
    <property type="protein sequence ID" value="MEY8632241.1"/>
    <property type="molecule type" value="Genomic_DNA"/>
</dbReference>
<protein>
    <recommendedName>
        <fullName evidence="3">Phage major capsid protein</fullName>
    </recommendedName>
</protein>
<sequence>MLSIQECLENIKNAVLGRDVRQSIHDGIKGINDESKADMEAKQTAIDKYTKRQDGVISDYTGKMDLLNSKYEEQIKNITLDSPSDYEIVDSRRTRENTVYATLKQRLDEDKNSIWIREEKICSAVLNEAPEADGNGLLEIEGIGNSVIEDISIVPMLEHTEADKLSGSAFTKIEVGDNIKFTIDTAYFRSLLYDISLGADDGGGTIEAPPLPININVKVSYLAATETKVNQFVGKPEELTTASKTDLVSAVNELKRGVDNTYTKAEVYNKDEIGKKVNLFSATTNSNGQANISSDKFLLITKYNKIGVLDSNNNYIIYTLDRHYPSSAVYNRVNFSDTVIGCSQIMVESSVISLVEYAYIISNDKINKSARSNLTFNLIGII</sequence>
<organism evidence="1 2">
    <name type="scientific">Anaerostipes hominis</name>
    <name type="common">ex Lee et al. 2021</name>
    <dbReference type="NCBI Taxonomy" id="2025494"/>
    <lineage>
        <taxon>Bacteria</taxon>
        <taxon>Bacillati</taxon>
        <taxon>Bacillota</taxon>
        <taxon>Clostridia</taxon>
        <taxon>Lachnospirales</taxon>
        <taxon>Lachnospiraceae</taxon>
        <taxon>Anaerostipes</taxon>
    </lineage>
</organism>
<dbReference type="Proteomes" id="UP001565219">
    <property type="component" value="Unassembled WGS sequence"/>
</dbReference>
<evidence type="ECO:0008006" key="3">
    <source>
        <dbReference type="Google" id="ProtNLM"/>
    </source>
</evidence>
<dbReference type="RefSeq" id="WP_369882314.1">
    <property type="nucleotide sequence ID" value="NZ_JBCLTR010000001.1"/>
</dbReference>
<proteinExistence type="predicted"/>
<keyword evidence="2" id="KW-1185">Reference proteome</keyword>